<keyword evidence="2" id="KW-1185">Reference proteome</keyword>
<organism evidence="1 2">
    <name type="scientific">Syntrophus gentianae</name>
    <dbReference type="NCBI Taxonomy" id="43775"/>
    <lineage>
        <taxon>Bacteria</taxon>
        <taxon>Pseudomonadati</taxon>
        <taxon>Thermodesulfobacteriota</taxon>
        <taxon>Syntrophia</taxon>
        <taxon>Syntrophales</taxon>
        <taxon>Syntrophaceae</taxon>
        <taxon>Syntrophus</taxon>
    </lineage>
</organism>
<gene>
    <name evidence="1" type="ORF">SAMN04489760_10147</name>
</gene>
<reference evidence="1 2" key="1">
    <citation type="submission" date="2016-10" db="EMBL/GenBank/DDBJ databases">
        <authorList>
            <person name="de Groot N.N."/>
        </authorList>
    </citation>
    <scope>NUCLEOTIDE SEQUENCE [LARGE SCALE GENOMIC DNA]</scope>
    <source>
        <strain evidence="1 2">DSM 8423</strain>
    </source>
</reference>
<dbReference type="Proteomes" id="UP000198744">
    <property type="component" value="Unassembled WGS sequence"/>
</dbReference>
<evidence type="ECO:0008006" key="3">
    <source>
        <dbReference type="Google" id="ProtNLM"/>
    </source>
</evidence>
<name>A0A1H7U980_9BACT</name>
<protein>
    <recommendedName>
        <fullName evidence="3">Tail tube protein</fullName>
    </recommendedName>
</protein>
<dbReference type="EMBL" id="FOBS01000001">
    <property type="protein sequence ID" value="SEL93501.1"/>
    <property type="molecule type" value="Genomic_DNA"/>
</dbReference>
<sequence length="129" mass="13881">MPTLFAANESVVLINGQAIEGVQAIEYRNVQQRENVFAVGNAERIGQIAGPMWVEGRIKVNSTAPSINAISGDTVFQVTAQLKHGATSMTLSFDDCYLTEKTFEMGVGSVGSSVYTFSATRIREEIASS</sequence>
<dbReference type="AlphaFoldDB" id="A0A1H7U980"/>
<dbReference type="RefSeq" id="WP_093881770.1">
    <property type="nucleotide sequence ID" value="NZ_FOBS01000001.1"/>
</dbReference>
<evidence type="ECO:0000313" key="1">
    <source>
        <dbReference type="EMBL" id="SEL93501.1"/>
    </source>
</evidence>
<evidence type="ECO:0000313" key="2">
    <source>
        <dbReference type="Proteomes" id="UP000198744"/>
    </source>
</evidence>
<dbReference type="STRING" id="43775.SAMN04489760_10147"/>
<accession>A0A1H7U980</accession>
<dbReference type="OrthoDB" id="4625025at2"/>
<proteinExistence type="predicted"/>